<evidence type="ECO:0000313" key="9">
    <source>
        <dbReference type="EMBL" id="MEB8342412.1"/>
    </source>
</evidence>
<accession>A0ABU6FEF9</accession>
<dbReference type="EMBL" id="JAOZYC010000164">
    <property type="protein sequence ID" value="MEB8342412.1"/>
    <property type="molecule type" value="Genomic_DNA"/>
</dbReference>
<name>A0ABU6FEF9_9ACTN</name>
<feature type="region of interest" description="Disordered" evidence="6">
    <location>
        <begin position="453"/>
        <end position="634"/>
    </location>
</feature>
<evidence type="ECO:0000313" key="10">
    <source>
        <dbReference type="Proteomes" id="UP001354931"/>
    </source>
</evidence>
<keyword evidence="7" id="KW-0812">Transmembrane</keyword>
<feature type="transmembrane region" description="Helical" evidence="7">
    <location>
        <begin position="35"/>
        <end position="56"/>
    </location>
</feature>
<organism evidence="9 10">
    <name type="scientific">Streptomyces endophyticus</name>
    <dbReference type="NCBI Taxonomy" id="714166"/>
    <lineage>
        <taxon>Bacteria</taxon>
        <taxon>Bacillati</taxon>
        <taxon>Actinomycetota</taxon>
        <taxon>Actinomycetes</taxon>
        <taxon>Kitasatosporales</taxon>
        <taxon>Streptomycetaceae</taxon>
        <taxon>Streptomyces</taxon>
    </lineage>
</organism>
<evidence type="ECO:0000256" key="2">
    <source>
        <dbReference type="ARBA" id="ARBA00012438"/>
    </source>
</evidence>
<evidence type="ECO:0000256" key="4">
    <source>
        <dbReference type="ARBA" id="ARBA00022679"/>
    </source>
</evidence>
<feature type="compositionally biased region" description="Low complexity" evidence="6">
    <location>
        <begin position="402"/>
        <end position="419"/>
    </location>
</feature>
<feature type="region of interest" description="Disordered" evidence="6">
    <location>
        <begin position="402"/>
        <end position="422"/>
    </location>
</feature>
<protein>
    <recommendedName>
        <fullName evidence="2">histidine kinase</fullName>
        <ecNumber evidence="2">2.7.13.3</ecNumber>
    </recommendedName>
</protein>
<evidence type="ECO:0000256" key="1">
    <source>
        <dbReference type="ARBA" id="ARBA00000085"/>
    </source>
</evidence>
<dbReference type="EC" id="2.7.13.3" evidence="2"/>
<dbReference type="PANTHER" id="PTHR45436">
    <property type="entry name" value="SENSOR HISTIDINE KINASE YKOH"/>
    <property type="match status" value="1"/>
</dbReference>
<dbReference type="PANTHER" id="PTHR45436:SF5">
    <property type="entry name" value="SENSOR HISTIDINE KINASE TRCS"/>
    <property type="match status" value="1"/>
</dbReference>
<feature type="domain" description="Histidine kinase/HSP90-like ATPase" evidence="8">
    <location>
        <begin position="288"/>
        <end position="393"/>
    </location>
</feature>
<evidence type="ECO:0000256" key="3">
    <source>
        <dbReference type="ARBA" id="ARBA00022553"/>
    </source>
</evidence>
<dbReference type="Proteomes" id="UP001354931">
    <property type="component" value="Unassembled WGS sequence"/>
</dbReference>
<dbReference type="InterPro" id="IPR036890">
    <property type="entry name" value="HATPase_C_sf"/>
</dbReference>
<keyword evidence="7" id="KW-0472">Membrane</keyword>
<dbReference type="InterPro" id="IPR050428">
    <property type="entry name" value="TCS_sensor_his_kinase"/>
</dbReference>
<dbReference type="SUPFAM" id="SSF55874">
    <property type="entry name" value="ATPase domain of HSP90 chaperone/DNA topoisomerase II/histidine kinase"/>
    <property type="match status" value="1"/>
</dbReference>
<evidence type="ECO:0000256" key="7">
    <source>
        <dbReference type="SAM" id="Phobius"/>
    </source>
</evidence>
<dbReference type="InterPro" id="IPR003594">
    <property type="entry name" value="HATPase_dom"/>
</dbReference>
<keyword evidence="7" id="KW-1133">Transmembrane helix</keyword>
<feature type="compositionally biased region" description="Low complexity" evidence="6">
    <location>
        <begin position="487"/>
        <end position="503"/>
    </location>
</feature>
<feature type="compositionally biased region" description="Pro residues" evidence="6">
    <location>
        <begin position="518"/>
        <end position="534"/>
    </location>
</feature>
<comment type="caution">
    <text evidence="9">The sequence shown here is derived from an EMBL/GenBank/DDBJ whole genome shotgun (WGS) entry which is preliminary data.</text>
</comment>
<evidence type="ECO:0000256" key="6">
    <source>
        <dbReference type="SAM" id="MobiDB-lite"/>
    </source>
</evidence>
<evidence type="ECO:0000256" key="5">
    <source>
        <dbReference type="ARBA" id="ARBA00022777"/>
    </source>
</evidence>
<keyword evidence="5" id="KW-0418">Kinase</keyword>
<dbReference type="Pfam" id="PF02518">
    <property type="entry name" value="HATPase_c"/>
    <property type="match status" value="1"/>
</dbReference>
<sequence>MPDYSADGAAVGGRGLHRGKPASTLLSEKGLRQRLTLLAVAPTASVTVAAAGAYAACVGSDSAAVAWSAGAGATVLCGSAIGLAWRAARATARTLHTAHAAQEASVAERSARLRATLTERIDGIQRAAERIQRGEPAGSPVAAPPHMIDSHPLAVLEHELHHGLHATHNAVLQAATRRQLDAFTTIARRLQTLVVRALKSLDDAERIVEDPELLNTLFGIDHLITRIQRSVESIAVLGGAVPREIRHPVPLATVLRQSIAEIEQYPRVRVMPVAGGVQVRGHAAVETIHLIAELAENATRFSPPTSQVLIRSAMAGSGMVIEVEDRGLGMSDEDRRRMNELLAHPEQYDVEQQLKDGRTGLFVAAKIASRRGLTVRLEANMYLGTQAIVILPHAVLHTPSDDAAPAAAPAATPSYAPHPDANAPVAVATSLPEQQPLPEAVSVGPVGPVVQAGARHGERRAELPQETPARQETPVRQETPARREPEAGAAPRAATLPRRVPARSTTGRIPTATTAGPSPYPAPGSPPGPMPQPGPTSHTTGQASRPTPTPESPQNGGGDPAQRPPLTQRTRRGSSHLVPELRHGAAADEELPQQHNELDGGLLARYSGGVQAARRETSRPDASQPPRSDEHQEN</sequence>
<keyword evidence="3" id="KW-0597">Phosphoprotein</keyword>
<reference evidence="9 10" key="1">
    <citation type="submission" date="2022-10" db="EMBL/GenBank/DDBJ databases">
        <authorList>
            <person name="Xie J."/>
            <person name="Shen N."/>
        </authorList>
    </citation>
    <scope>NUCLEOTIDE SEQUENCE [LARGE SCALE GENOMIC DNA]</scope>
    <source>
        <strain evidence="9 10">YIM65594</strain>
    </source>
</reference>
<gene>
    <name evidence="9" type="ORF">OKJ99_33460</name>
</gene>
<dbReference type="Gene3D" id="3.30.565.10">
    <property type="entry name" value="Histidine kinase-like ATPase, C-terminal domain"/>
    <property type="match status" value="1"/>
</dbReference>
<feature type="compositionally biased region" description="Basic and acidic residues" evidence="6">
    <location>
        <begin position="473"/>
        <end position="486"/>
    </location>
</feature>
<evidence type="ECO:0000259" key="8">
    <source>
        <dbReference type="Pfam" id="PF02518"/>
    </source>
</evidence>
<keyword evidence="10" id="KW-1185">Reference proteome</keyword>
<feature type="transmembrane region" description="Helical" evidence="7">
    <location>
        <begin position="62"/>
        <end position="85"/>
    </location>
</feature>
<comment type="catalytic activity">
    <reaction evidence="1">
        <text>ATP + protein L-histidine = ADP + protein N-phospho-L-histidine.</text>
        <dbReference type="EC" id="2.7.13.3"/>
    </reaction>
</comment>
<proteinExistence type="predicted"/>
<dbReference type="RefSeq" id="WP_326021875.1">
    <property type="nucleotide sequence ID" value="NZ_JAOZYC010000164.1"/>
</dbReference>
<keyword evidence="4" id="KW-0808">Transferase</keyword>